<evidence type="ECO:0000256" key="1">
    <source>
        <dbReference type="SAM" id="MobiDB-lite"/>
    </source>
</evidence>
<accession>A0A5C3P491</accession>
<dbReference type="CDD" id="cd21075">
    <property type="entry name" value="DBD_XPA-like"/>
    <property type="match status" value="1"/>
</dbReference>
<protein>
    <submittedName>
        <fullName evidence="2">Uncharacterized protein</fullName>
    </submittedName>
</protein>
<feature type="compositionally biased region" description="Low complexity" evidence="1">
    <location>
        <begin position="1"/>
        <end position="13"/>
    </location>
</feature>
<evidence type="ECO:0000313" key="2">
    <source>
        <dbReference type="EMBL" id="TFK84281.1"/>
    </source>
</evidence>
<feature type="region of interest" description="Disordered" evidence="1">
    <location>
        <begin position="1"/>
        <end position="24"/>
    </location>
</feature>
<sequence>MSKAPAKKPSAAGGRKRKKSVVEPPAVRWPTIPVDMFGCDPDVAATSKIIKEDAVELYRLDDKELEGLDFERKPRERGGYYKQYVEREVEWRAWEKHGGPIGFWHFLKRLQEEFVKSDAQQKHFDLPRSYTLRQRYDLSKPTPPVLPDRYVGTPNKLQRVKDELPAWFWIACNLELNRVLENGELPTDIGVQRSTTMNRAAYFFSKNPRYVGRPEQPLGAGTSLAIGTLRSILRCAPSVPAEQSEWGKPVQGLVFHRSGPEDRGCYQWGREYLDRVFGALSRLIQEAGIGDRGWRSARWEVYYKYAASLRTGLKCVVVCDAHRHLAVRARTYIDRLRSGQR</sequence>
<dbReference type="Proteomes" id="UP000308197">
    <property type="component" value="Unassembled WGS sequence"/>
</dbReference>
<proteinExistence type="predicted"/>
<gene>
    <name evidence="2" type="ORF">K466DRAFT_665252</name>
</gene>
<name>A0A5C3P491_9APHY</name>
<dbReference type="AlphaFoldDB" id="A0A5C3P491"/>
<evidence type="ECO:0000313" key="3">
    <source>
        <dbReference type="Proteomes" id="UP000308197"/>
    </source>
</evidence>
<keyword evidence="3" id="KW-1185">Reference proteome</keyword>
<dbReference type="InParanoid" id="A0A5C3P491"/>
<organism evidence="2 3">
    <name type="scientific">Polyporus arcularius HHB13444</name>
    <dbReference type="NCBI Taxonomy" id="1314778"/>
    <lineage>
        <taxon>Eukaryota</taxon>
        <taxon>Fungi</taxon>
        <taxon>Dikarya</taxon>
        <taxon>Basidiomycota</taxon>
        <taxon>Agaricomycotina</taxon>
        <taxon>Agaricomycetes</taxon>
        <taxon>Polyporales</taxon>
        <taxon>Polyporaceae</taxon>
        <taxon>Polyporus</taxon>
    </lineage>
</organism>
<reference evidence="2 3" key="1">
    <citation type="journal article" date="2019" name="Nat. Ecol. Evol.">
        <title>Megaphylogeny resolves global patterns of mushroom evolution.</title>
        <authorList>
            <person name="Varga T."/>
            <person name="Krizsan K."/>
            <person name="Foldi C."/>
            <person name="Dima B."/>
            <person name="Sanchez-Garcia M."/>
            <person name="Sanchez-Ramirez S."/>
            <person name="Szollosi G.J."/>
            <person name="Szarkandi J.G."/>
            <person name="Papp V."/>
            <person name="Albert L."/>
            <person name="Andreopoulos W."/>
            <person name="Angelini C."/>
            <person name="Antonin V."/>
            <person name="Barry K.W."/>
            <person name="Bougher N.L."/>
            <person name="Buchanan P."/>
            <person name="Buyck B."/>
            <person name="Bense V."/>
            <person name="Catcheside P."/>
            <person name="Chovatia M."/>
            <person name="Cooper J."/>
            <person name="Damon W."/>
            <person name="Desjardin D."/>
            <person name="Finy P."/>
            <person name="Geml J."/>
            <person name="Haridas S."/>
            <person name="Hughes K."/>
            <person name="Justo A."/>
            <person name="Karasinski D."/>
            <person name="Kautmanova I."/>
            <person name="Kiss B."/>
            <person name="Kocsube S."/>
            <person name="Kotiranta H."/>
            <person name="LaButti K.M."/>
            <person name="Lechner B.E."/>
            <person name="Liimatainen K."/>
            <person name="Lipzen A."/>
            <person name="Lukacs Z."/>
            <person name="Mihaltcheva S."/>
            <person name="Morgado L.N."/>
            <person name="Niskanen T."/>
            <person name="Noordeloos M.E."/>
            <person name="Ohm R.A."/>
            <person name="Ortiz-Santana B."/>
            <person name="Ovrebo C."/>
            <person name="Racz N."/>
            <person name="Riley R."/>
            <person name="Savchenko A."/>
            <person name="Shiryaev A."/>
            <person name="Soop K."/>
            <person name="Spirin V."/>
            <person name="Szebenyi C."/>
            <person name="Tomsovsky M."/>
            <person name="Tulloss R.E."/>
            <person name="Uehling J."/>
            <person name="Grigoriev I.V."/>
            <person name="Vagvolgyi C."/>
            <person name="Papp T."/>
            <person name="Martin F.M."/>
            <person name="Miettinen O."/>
            <person name="Hibbett D.S."/>
            <person name="Nagy L.G."/>
        </authorList>
    </citation>
    <scope>NUCLEOTIDE SEQUENCE [LARGE SCALE GENOMIC DNA]</scope>
    <source>
        <strain evidence="2 3">HHB13444</strain>
    </source>
</reference>
<dbReference type="EMBL" id="ML211327">
    <property type="protein sequence ID" value="TFK84281.1"/>
    <property type="molecule type" value="Genomic_DNA"/>
</dbReference>